<evidence type="ECO:0000256" key="4">
    <source>
        <dbReference type="ARBA" id="ARBA00023136"/>
    </source>
</evidence>
<name>A0A0D9NLU4_METAN</name>
<evidence type="ECO:0000256" key="2">
    <source>
        <dbReference type="ARBA" id="ARBA00022692"/>
    </source>
</evidence>
<evidence type="ECO:0000313" key="9">
    <source>
        <dbReference type="Proteomes" id="UP000054544"/>
    </source>
</evidence>
<comment type="subcellular location">
    <subcellularLocation>
        <location evidence="1">Membrane</location>
        <topology evidence="1">Multi-pass membrane protein</topology>
    </subcellularLocation>
</comment>
<feature type="transmembrane region" description="Helical" evidence="6">
    <location>
        <begin position="333"/>
        <end position="356"/>
    </location>
</feature>
<evidence type="ECO:0000256" key="6">
    <source>
        <dbReference type="SAM" id="Phobius"/>
    </source>
</evidence>
<comment type="similarity">
    <text evidence="5">Belongs to the SAT4 family.</text>
</comment>
<evidence type="ECO:0000313" key="8">
    <source>
        <dbReference type="EMBL" id="KJK74929.1"/>
    </source>
</evidence>
<accession>A0A0D9NLU4</accession>
<dbReference type="Pfam" id="PF20684">
    <property type="entry name" value="Fung_rhodopsin"/>
    <property type="match status" value="1"/>
</dbReference>
<evidence type="ECO:0000256" key="5">
    <source>
        <dbReference type="ARBA" id="ARBA00038359"/>
    </source>
</evidence>
<organism evidence="8 9">
    <name type="scientific">Metarhizium anisopliae BRIP 53293</name>
    <dbReference type="NCBI Taxonomy" id="1291518"/>
    <lineage>
        <taxon>Eukaryota</taxon>
        <taxon>Fungi</taxon>
        <taxon>Dikarya</taxon>
        <taxon>Ascomycota</taxon>
        <taxon>Pezizomycotina</taxon>
        <taxon>Sordariomycetes</taxon>
        <taxon>Hypocreomycetidae</taxon>
        <taxon>Hypocreales</taxon>
        <taxon>Clavicipitaceae</taxon>
        <taxon>Metarhizium</taxon>
    </lineage>
</organism>
<reference evidence="9" key="1">
    <citation type="journal article" date="2014" name="BMC Genomics">
        <title>The genome sequence of the biocontrol fungus Metarhizium anisopliae and comparative genomics of Metarhizium species.</title>
        <authorList>
            <person name="Pattemore J.A."/>
            <person name="Hane J.K."/>
            <person name="Williams A.H."/>
            <person name="Wilson B.A."/>
            <person name="Stodart B.J."/>
            <person name="Ash G.J."/>
        </authorList>
    </citation>
    <scope>NUCLEOTIDE SEQUENCE [LARGE SCALE GENOMIC DNA]</scope>
    <source>
        <strain evidence="9">BRIP 53293</strain>
    </source>
</reference>
<keyword evidence="3 6" id="KW-1133">Transmembrane helix</keyword>
<keyword evidence="2 6" id="KW-0812">Transmembrane</keyword>
<dbReference type="PANTHER" id="PTHR33048:SF143">
    <property type="entry name" value="EXTRACELLULAR MEMBRANE PROTEIN CFEM DOMAIN-CONTAINING PROTEIN-RELATED"/>
    <property type="match status" value="1"/>
</dbReference>
<dbReference type="EMBL" id="KE384753">
    <property type="protein sequence ID" value="KJK74929.1"/>
    <property type="molecule type" value="Genomic_DNA"/>
</dbReference>
<gene>
    <name evidence="8" type="ORF">H634G_09763</name>
</gene>
<evidence type="ECO:0000256" key="3">
    <source>
        <dbReference type="ARBA" id="ARBA00022989"/>
    </source>
</evidence>
<feature type="transmembrane region" description="Helical" evidence="6">
    <location>
        <begin position="129"/>
        <end position="152"/>
    </location>
</feature>
<feature type="transmembrane region" description="Helical" evidence="6">
    <location>
        <begin position="172"/>
        <end position="198"/>
    </location>
</feature>
<dbReference type="InterPro" id="IPR049326">
    <property type="entry name" value="Rhodopsin_dom_fungi"/>
</dbReference>
<dbReference type="Proteomes" id="UP000054544">
    <property type="component" value="Unassembled WGS sequence"/>
</dbReference>
<feature type="transmembrane region" description="Helical" evidence="6">
    <location>
        <begin position="293"/>
        <end position="313"/>
    </location>
</feature>
<proteinExistence type="inferred from homology"/>
<evidence type="ECO:0000256" key="1">
    <source>
        <dbReference type="ARBA" id="ARBA00004141"/>
    </source>
</evidence>
<protein>
    <recommendedName>
        <fullName evidence="7">Rhodopsin domain-containing protein</fullName>
    </recommendedName>
</protein>
<feature type="transmembrane region" description="Helical" evidence="6">
    <location>
        <begin position="261"/>
        <end position="281"/>
    </location>
</feature>
<keyword evidence="4 6" id="KW-0472">Membrane</keyword>
<dbReference type="InterPro" id="IPR052337">
    <property type="entry name" value="SAT4-like"/>
</dbReference>
<feature type="transmembrane region" description="Helical" evidence="6">
    <location>
        <begin position="210"/>
        <end position="231"/>
    </location>
</feature>
<sequence>MAIPSLPRGRTVANVGRDIGRMIRMATAIGKAGALVLFIARRPGPLQATAEHLSALAVDLRETLGALTRSQAEACVSRNLTSTLCNEPIRDKGLEFRVVNFLLGSMALGLVVMRLFFKKYLSTSKRLGLDDWTILAGLIIGVPSVVIQVFFLTPTGLGRDIWTLDIPTLLAFGHYFYVMEILYLTLMMLIKVALSLFYLSIFPGTVIRRLLWVTVAFHIACGLAFILKTVLQCTPVAYNWEKFNGDASTTGHCVDINASGWVNGVIGVVADIWLFALPLTQLKRLTLHWKKKVAAAIMFLTGAIITIVSMLRLKSLVHFANSYNPTWDQWSVVFWSTIEVSVGFICTCLPALRLILMRMYPQTFKSDSYASSSFTSRNLYRRSSISRIVDEGCENDLVDLSQSNLIPAHLQDTLKDNEDESGARSGKIRIQSLQTLSLDENIMKGTAGDQTAARKPSANN</sequence>
<keyword evidence="9" id="KW-1185">Reference proteome</keyword>
<evidence type="ECO:0000259" key="7">
    <source>
        <dbReference type="Pfam" id="PF20684"/>
    </source>
</evidence>
<feature type="transmembrane region" description="Helical" evidence="6">
    <location>
        <begin position="98"/>
        <end position="117"/>
    </location>
</feature>
<feature type="domain" description="Rhodopsin" evidence="7">
    <location>
        <begin position="122"/>
        <end position="357"/>
    </location>
</feature>
<dbReference type="PANTHER" id="PTHR33048">
    <property type="entry name" value="PTH11-LIKE INTEGRAL MEMBRANE PROTEIN (AFU_ORTHOLOGUE AFUA_5G11245)"/>
    <property type="match status" value="1"/>
</dbReference>
<dbReference type="AlphaFoldDB" id="A0A0D9NLU4"/>
<dbReference type="GO" id="GO:0016020">
    <property type="term" value="C:membrane"/>
    <property type="evidence" value="ECO:0007669"/>
    <property type="project" value="UniProtKB-SubCell"/>
</dbReference>
<dbReference type="STRING" id="1291518.A0A0D9NLU4"/>
<dbReference type="OrthoDB" id="2496787at2759"/>